<accession>A0A968KTV5</accession>
<evidence type="ECO:0000313" key="1">
    <source>
        <dbReference type="EMBL" id="NIZ47761.1"/>
    </source>
</evidence>
<dbReference type="RefSeq" id="WP_167704511.1">
    <property type="nucleotide sequence ID" value="NZ_CP118171.1"/>
</dbReference>
<proteinExistence type="predicted"/>
<organism evidence="1 2">
    <name type="scientific">Entomospira nematocerorum</name>
    <dbReference type="NCBI Taxonomy" id="2719987"/>
    <lineage>
        <taxon>Bacteria</taxon>
        <taxon>Pseudomonadati</taxon>
        <taxon>Spirochaetota</taxon>
        <taxon>Spirochaetia</taxon>
        <taxon>Spirochaetales</taxon>
        <taxon>Spirochaetaceae</taxon>
        <taxon>Entomospira</taxon>
    </lineage>
</organism>
<keyword evidence="2" id="KW-1185">Reference proteome</keyword>
<dbReference type="AlphaFoldDB" id="A0A968KTV5"/>
<name>A0A968KTV5_9SPIO</name>
<protein>
    <submittedName>
        <fullName evidence="1">Uncharacterized protein</fullName>
    </submittedName>
</protein>
<sequence>MANQRKITLSKAMYEELLCLLTQSKKKADIIQAICRYAIDSYPEDTLACILNHRISTYHNDSIELYISRQITYSSNTIRSILAYQLPIAHEHGIAHILHPIDYQRYFTTPLLFKQNMLLDKEIIAWLRRESKQRRSDITRLVEDLILQWQDKNMPEEREIPNQEKAYIHIKSLSGAVRAWLEERKIPELEAKIVNAIIQQQCSGDHPNGV</sequence>
<evidence type="ECO:0000313" key="2">
    <source>
        <dbReference type="Proteomes" id="UP000752013"/>
    </source>
</evidence>
<reference evidence="1" key="1">
    <citation type="submission" date="2020-03" db="EMBL/GenBank/DDBJ databases">
        <title>Spirochaetal bacteria isolated from arthropods constitute a novel genus Entomospira genus novum within the order Spirochaetales.</title>
        <authorList>
            <person name="Grana-Miraglia L."/>
            <person name="Sikutova S."/>
            <person name="Fingerle V."/>
            <person name="Sing A."/>
            <person name="Castillo-Ramirez S."/>
            <person name="Margos G."/>
            <person name="Rudolf I."/>
        </authorList>
    </citation>
    <scope>NUCLEOTIDE SEQUENCE</scope>
    <source>
        <strain evidence="1">BR208</strain>
    </source>
</reference>
<comment type="caution">
    <text evidence="1">The sequence shown here is derived from an EMBL/GenBank/DDBJ whole genome shotgun (WGS) entry which is preliminary data.</text>
</comment>
<gene>
    <name evidence="1" type="ORF">HCT46_07525</name>
</gene>
<dbReference type="Proteomes" id="UP000752013">
    <property type="component" value="Unassembled WGS sequence"/>
</dbReference>
<dbReference type="EMBL" id="JAATLK010000004">
    <property type="protein sequence ID" value="NIZ47761.1"/>
    <property type="molecule type" value="Genomic_DNA"/>
</dbReference>